<dbReference type="PROSITE" id="PS00108">
    <property type="entry name" value="PROTEIN_KINASE_ST"/>
    <property type="match status" value="1"/>
</dbReference>
<evidence type="ECO:0000259" key="5">
    <source>
        <dbReference type="PROSITE" id="PS50011"/>
    </source>
</evidence>
<dbReference type="Proteomes" id="UP000696485">
    <property type="component" value="Unassembled WGS sequence"/>
</dbReference>
<name>A0A9P5SVT4_9FUNG</name>
<dbReference type="SUPFAM" id="SSF56112">
    <property type="entry name" value="Protein kinase-like (PK-like)"/>
    <property type="match status" value="1"/>
</dbReference>
<dbReference type="InterPro" id="IPR000719">
    <property type="entry name" value="Prot_kinase_dom"/>
</dbReference>
<dbReference type="Gene3D" id="3.30.200.20">
    <property type="entry name" value="Phosphorylase Kinase, domain 1"/>
    <property type="match status" value="1"/>
</dbReference>
<organism evidence="7 8">
    <name type="scientific">Podila minutissima</name>
    <dbReference type="NCBI Taxonomy" id="64525"/>
    <lineage>
        <taxon>Eukaryota</taxon>
        <taxon>Fungi</taxon>
        <taxon>Fungi incertae sedis</taxon>
        <taxon>Mucoromycota</taxon>
        <taxon>Mortierellomycotina</taxon>
        <taxon>Mortierellomycetes</taxon>
        <taxon>Mortierellales</taxon>
        <taxon>Mortierellaceae</taxon>
        <taxon>Podila</taxon>
    </lineage>
</organism>
<dbReference type="PANTHER" id="PTHR44329">
    <property type="entry name" value="SERINE/THREONINE-PROTEIN KINASE TNNI3K-RELATED"/>
    <property type="match status" value="1"/>
</dbReference>
<evidence type="ECO:0008006" key="9">
    <source>
        <dbReference type="Google" id="ProtNLM"/>
    </source>
</evidence>
<dbReference type="InterPro" id="IPR008271">
    <property type="entry name" value="Ser/Thr_kinase_AS"/>
</dbReference>
<comment type="caution">
    <text evidence="7">The sequence shown here is derived from an EMBL/GenBank/DDBJ whole genome shotgun (WGS) entry which is preliminary data.</text>
</comment>
<dbReference type="GO" id="GO:0005524">
    <property type="term" value="F:ATP binding"/>
    <property type="evidence" value="ECO:0007669"/>
    <property type="project" value="UniProtKB-KW"/>
</dbReference>
<protein>
    <recommendedName>
        <fullName evidence="9">Kinase-like domain-containing protein</fullName>
    </recommendedName>
</protein>
<dbReference type="AlphaFoldDB" id="A0A9P5SVT4"/>
<evidence type="ECO:0000256" key="4">
    <source>
        <dbReference type="ARBA" id="ARBA00022840"/>
    </source>
</evidence>
<dbReference type="PROSITE" id="PS50011">
    <property type="entry name" value="PROTEIN_KINASE_DOM"/>
    <property type="match status" value="1"/>
</dbReference>
<sequence>MLRNAHGYFDFMTESDPRHMLMSPPQVSPPAPPAPLIPARHLMQSPLLHKGFQTIERHVDEGLENETEATLSARIKAELVVMCQERGIPTEGEKRTLIKALLEWQHAKPVPAPSTPQLCNLELPVMSKKAPINTKYLTSLLTDVNFQGEISYDQLTVGRKLGSGGFKDCYAGKYMGEDVAIGELRVQNFTETDIKEMKHEINVLKQLRHETIVQFIGVCTNVRHLCIVTELCENGDLYDYMRKNRKPSFGQLIMFMHDIALATSYMHSRRPSIIHRDMKSMNILISSDGRAKINDFGLARIRPRANASLHTQCGTPNWQAPEFWTPNPRYSEKVDVYACGLIYWEILTWAEAGYPYHNLSEHQLYEAVRDHEVRPPLEKLRKYPQSLLALIQEMWRKDPKKRPSMNNVVERLAEYLQ</sequence>
<dbReference type="InterPro" id="IPR001245">
    <property type="entry name" value="Ser-Thr/Tyr_kinase_cat_dom"/>
</dbReference>
<proteinExistence type="predicted"/>
<dbReference type="SMART" id="SM00220">
    <property type="entry name" value="S_TKc"/>
    <property type="match status" value="1"/>
</dbReference>
<dbReference type="Pfam" id="PF07714">
    <property type="entry name" value="PK_Tyr_Ser-Thr"/>
    <property type="match status" value="1"/>
</dbReference>
<dbReference type="CDD" id="cd13999">
    <property type="entry name" value="STKc_MAP3K-like"/>
    <property type="match status" value="1"/>
</dbReference>
<dbReference type="PRINTS" id="PR00109">
    <property type="entry name" value="TYRKINASE"/>
</dbReference>
<dbReference type="InterPro" id="IPR003034">
    <property type="entry name" value="SAP_dom"/>
</dbReference>
<dbReference type="PANTHER" id="PTHR44329:SF288">
    <property type="entry name" value="MITOGEN-ACTIVATED PROTEIN KINASE KINASE KINASE 20"/>
    <property type="match status" value="1"/>
</dbReference>
<evidence type="ECO:0000256" key="1">
    <source>
        <dbReference type="ARBA" id="ARBA00022679"/>
    </source>
</evidence>
<keyword evidence="3" id="KW-0418">Kinase</keyword>
<evidence type="ECO:0000313" key="7">
    <source>
        <dbReference type="EMBL" id="KAF9338017.1"/>
    </source>
</evidence>
<accession>A0A9P5SVT4</accession>
<evidence type="ECO:0000313" key="8">
    <source>
        <dbReference type="Proteomes" id="UP000696485"/>
    </source>
</evidence>
<feature type="domain" description="SAP" evidence="6">
    <location>
        <begin position="71"/>
        <end position="105"/>
    </location>
</feature>
<keyword evidence="2" id="KW-0547">Nucleotide-binding</keyword>
<keyword evidence="8" id="KW-1185">Reference proteome</keyword>
<dbReference type="GO" id="GO:0004674">
    <property type="term" value="F:protein serine/threonine kinase activity"/>
    <property type="evidence" value="ECO:0007669"/>
    <property type="project" value="TreeGrafter"/>
</dbReference>
<evidence type="ECO:0000256" key="2">
    <source>
        <dbReference type="ARBA" id="ARBA00022741"/>
    </source>
</evidence>
<dbReference type="InterPro" id="IPR051681">
    <property type="entry name" value="Ser/Thr_Kinases-Pseudokinases"/>
</dbReference>
<dbReference type="InterPro" id="IPR011009">
    <property type="entry name" value="Kinase-like_dom_sf"/>
</dbReference>
<reference evidence="7" key="1">
    <citation type="journal article" date="2020" name="Fungal Divers.">
        <title>Resolving the Mortierellaceae phylogeny through synthesis of multi-gene phylogenetics and phylogenomics.</title>
        <authorList>
            <person name="Vandepol N."/>
            <person name="Liber J."/>
            <person name="Desiro A."/>
            <person name="Na H."/>
            <person name="Kennedy M."/>
            <person name="Barry K."/>
            <person name="Grigoriev I.V."/>
            <person name="Miller A.N."/>
            <person name="O'Donnell K."/>
            <person name="Stajich J.E."/>
            <person name="Bonito G."/>
        </authorList>
    </citation>
    <scope>NUCLEOTIDE SEQUENCE</scope>
    <source>
        <strain evidence="7">NVP1</strain>
    </source>
</reference>
<dbReference type="EMBL" id="JAAAUY010000011">
    <property type="protein sequence ID" value="KAF9338017.1"/>
    <property type="molecule type" value="Genomic_DNA"/>
</dbReference>
<keyword evidence="1" id="KW-0808">Transferase</keyword>
<gene>
    <name evidence="7" type="ORF">BG006_000597</name>
</gene>
<dbReference type="PROSITE" id="PS50800">
    <property type="entry name" value="SAP"/>
    <property type="match status" value="1"/>
</dbReference>
<evidence type="ECO:0000259" key="6">
    <source>
        <dbReference type="PROSITE" id="PS50800"/>
    </source>
</evidence>
<feature type="domain" description="Protein kinase" evidence="5">
    <location>
        <begin position="155"/>
        <end position="416"/>
    </location>
</feature>
<keyword evidence="4" id="KW-0067">ATP-binding</keyword>
<dbReference type="Gene3D" id="1.10.510.10">
    <property type="entry name" value="Transferase(Phosphotransferase) domain 1"/>
    <property type="match status" value="1"/>
</dbReference>
<evidence type="ECO:0000256" key="3">
    <source>
        <dbReference type="ARBA" id="ARBA00022777"/>
    </source>
</evidence>